<name>A0AAV6YRU6_ENGPU</name>
<dbReference type="AlphaFoldDB" id="A0AAV6YRU6"/>
<keyword evidence="2" id="KW-1185">Reference proteome</keyword>
<sequence length="176" mass="20444">MGTQKNPSHSVLVRPSVRGSKCLFCKSDQVFSLVQSSDHLTHPKTFKPSLLLFISTQNYQPYVRSCQLALFHQSYLTQQPFVYLHHANLLSTYIFLSAMHLAQFQFTTHHKCLLLQHNQTCPHRHIECQHLDLLTPKKLDTILPQRTLHQVNSDLSLLFHRLHQVHSLTDSLLSHY</sequence>
<dbReference type="EMBL" id="WNYA01011498">
    <property type="protein sequence ID" value="KAG8540129.1"/>
    <property type="molecule type" value="Genomic_DNA"/>
</dbReference>
<gene>
    <name evidence="1" type="ORF">GDO81_019811</name>
</gene>
<dbReference type="Proteomes" id="UP000824782">
    <property type="component" value="Unassembled WGS sequence"/>
</dbReference>
<organism evidence="1 2">
    <name type="scientific">Engystomops pustulosus</name>
    <name type="common">Tungara frog</name>
    <name type="synonym">Physalaemus pustulosus</name>
    <dbReference type="NCBI Taxonomy" id="76066"/>
    <lineage>
        <taxon>Eukaryota</taxon>
        <taxon>Metazoa</taxon>
        <taxon>Chordata</taxon>
        <taxon>Craniata</taxon>
        <taxon>Vertebrata</taxon>
        <taxon>Euteleostomi</taxon>
        <taxon>Amphibia</taxon>
        <taxon>Batrachia</taxon>
        <taxon>Anura</taxon>
        <taxon>Neobatrachia</taxon>
        <taxon>Hyloidea</taxon>
        <taxon>Leptodactylidae</taxon>
        <taxon>Leiuperinae</taxon>
        <taxon>Engystomops</taxon>
    </lineage>
</organism>
<proteinExistence type="predicted"/>
<evidence type="ECO:0000313" key="1">
    <source>
        <dbReference type="EMBL" id="KAG8540129.1"/>
    </source>
</evidence>
<protein>
    <submittedName>
        <fullName evidence="1">Uncharacterized protein</fullName>
    </submittedName>
</protein>
<accession>A0AAV6YRU6</accession>
<reference evidence="1" key="1">
    <citation type="thesis" date="2020" institute="ProQuest LLC" country="789 East Eisenhower Parkway, Ann Arbor, MI, USA">
        <title>Comparative Genomics and Chromosome Evolution.</title>
        <authorList>
            <person name="Mudd A.B."/>
        </authorList>
    </citation>
    <scope>NUCLEOTIDE SEQUENCE</scope>
    <source>
        <strain evidence="1">237g6f4</strain>
        <tissue evidence="1">Blood</tissue>
    </source>
</reference>
<comment type="caution">
    <text evidence="1">The sequence shown here is derived from an EMBL/GenBank/DDBJ whole genome shotgun (WGS) entry which is preliminary data.</text>
</comment>
<evidence type="ECO:0000313" key="2">
    <source>
        <dbReference type="Proteomes" id="UP000824782"/>
    </source>
</evidence>